<evidence type="ECO:0000313" key="10">
    <source>
        <dbReference type="Proteomes" id="UP001155483"/>
    </source>
</evidence>
<evidence type="ECO:0000256" key="2">
    <source>
        <dbReference type="ARBA" id="ARBA00022723"/>
    </source>
</evidence>
<dbReference type="InterPro" id="IPR051156">
    <property type="entry name" value="Mito/Outer_Membr_Metalloprot"/>
</dbReference>
<dbReference type="AlphaFoldDB" id="A0A9X2XSL7"/>
<name>A0A9X2XSL7_9BACT</name>
<evidence type="ECO:0000256" key="3">
    <source>
        <dbReference type="ARBA" id="ARBA00022801"/>
    </source>
</evidence>
<accession>A0A9X2XSL7</accession>
<keyword evidence="7" id="KW-0472">Membrane</keyword>
<comment type="similarity">
    <text evidence="6">Belongs to the peptidase M48 family.</text>
</comment>
<feature type="transmembrane region" description="Helical" evidence="7">
    <location>
        <begin position="101"/>
        <end position="125"/>
    </location>
</feature>
<reference evidence="9" key="2">
    <citation type="submission" date="2023-04" db="EMBL/GenBank/DDBJ databases">
        <title>Paracnuella aquatica gen. nov., sp. nov., a member of the family Chitinophagaceae isolated from a hot spring.</title>
        <authorList>
            <person name="Wang C."/>
        </authorList>
    </citation>
    <scope>NUCLEOTIDE SEQUENCE</scope>
    <source>
        <strain evidence="9">LB-8</strain>
    </source>
</reference>
<feature type="domain" description="Peptidase M48" evidence="8">
    <location>
        <begin position="164"/>
        <end position="332"/>
    </location>
</feature>
<comment type="cofactor">
    <cofactor evidence="6">
        <name>Zn(2+)</name>
        <dbReference type="ChEBI" id="CHEBI:29105"/>
    </cofactor>
    <text evidence="6">Binds 1 zinc ion per subunit.</text>
</comment>
<proteinExistence type="inferred from homology"/>
<dbReference type="InterPro" id="IPR001915">
    <property type="entry name" value="Peptidase_M48"/>
</dbReference>
<organism evidence="9 10">
    <name type="scientific">Paraflavisolibacter caeni</name>
    <dbReference type="NCBI Taxonomy" id="2982496"/>
    <lineage>
        <taxon>Bacteria</taxon>
        <taxon>Pseudomonadati</taxon>
        <taxon>Bacteroidota</taxon>
        <taxon>Chitinophagia</taxon>
        <taxon>Chitinophagales</taxon>
        <taxon>Chitinophagaceae</taxon>
        <taxon>Paraflavisolibacter</taxon>
    </lineage>
</organism>
<sequence>MENCTILYFDGSSARPSQVRVLLFNGRIHIHDGEDDHFLQSFPLKGSSYNQVGFTHYVYLDTKGLQYLEFTGEHPLAEGIAKQISNANPSLVQDLMRQKTVILVTLFILLGVGLYFFIITLIPFIGTKVIGVQEEIRIGNQLREMTITQEATFGVTIDTAGTHQLQNFADHLKLSKRYPIRVTLLKRNEVNAYALPGGQIVVYSGILNKIKTPEALAALLAHESTHVNEQHSLKSLLRSAANGIIISVIFSDATGISGALVSNVENLNGLRYSRMLETEADEKGMELLLKNEVSVDGMRQLMKTTLQKIEDIPSSLSFLSSHPLTKERIRNAELFIKKHPQRPTTREDLKIIFQELK</sequence>
<keyword evidence="5 6" id="KW-0482">Metalloprotease</keyword>
<evidence type="ECO:0000259" key="8">
    <source>
        <dbReference type="Pfam" id="PF01435"/>
    </source>
</evidence>
<reference evidence="9" key="1">
    <citation type="submission" date="2022-09" db="EMBL/GenBank/DDBJ databases">
        <authorList>
            <person name="Yuan C."/>
            <person name="Ke Z."/>
        </authorList>
    </citation>
    <scope>NUCLEOTIDE SEQUENCE</scope>
    <source>
        <strain evidence="9">LB-8</strain>
    </source>
</reference>
<dbReference type="GO" id="GO:0046872">
    <property type="term" value="F:metal ion binding"/>
    <property type="evidence" value="ECO:0007669"/>
    <property type="project" value="UniProtKB-KW"/>
</dbReference>
<keyword evidence="3 6" id="KW-0378">Hydrolase</keyword>
<keyword evidence="7" id="KW-0812">Transmembrane</keyword>
<dbReference type="Gene3D" id="3.30.2010.10">
    <property type="entry name" value="Metalloproteases ('zincins'), catalytic domain"/>
    <property type="match status" value="1"/>
</dbReference>
<evidence type="ECO:0000256" key="5">
    <source>
        <dbReference type="ARBA" id="ARBA00023049"/>
    </source>
</evidence>
<keyword evidence="10" id="KW-1185">Reference proteome</keyword>
<dbReference type="PANTHER" id="PTHR22726">
    <property type="entry name" value="METALLOENDOPEPTIDASE OMA1"/>
    <property type="match status" value="1"/>
</dbReference>
<dbReference type="EMBL" id="JAOTIF010000001">
    <property type="protein sequence ID" value="MCU7547690.1"/>
    <property type="molecule type" value="Genomic_DNA"/>
</dbReference>
<comment type="caution">
    <text evidence="9">The sequence shown here is derived from an EMBL/GenBank/DDBJ whole genome shotgun (WGS) entry which is preliminary data.</text>
</comment>
<dbReference type="PANTHER" id="PTHR22726:SF1">
    <property type="entry name" value="METALLOENDOPEPTIDASE OMA1, MITOCHONDRIAL"/>
    <property type="match status" value="1"/>
</dbReference>
<dbReference type="GO" id="GO:0016020">
    <property type="term" value="C:membrane"/>
    <property type="evidence" value="ECO:0007669"/>
    <property type="project" value="TreeGrafter"/>
</dbReference>
<dbReference type="GO" id="GO:0051603">
    <property type="term" value="P:proteolysis involved in protein catabolic process"/>
    <property type="evidence" value="ECO:0007669"/>
    <property type="project" value="TreeGrafter"/>
</dbReference>
<dbReference type="GO" id="GO:0004222">
    <property type="term" value="F:metalloendopeptidase activity"/>
    <property type="evidence" value="ECO:0007669"/>
    <property type="project" value="InterPro"/>
</dbReference>
<dbReference type="Pfam" id="PF01435">
    <property type="entry name" value="Peptidase_M48"/>
    <property type="match status" value="1"/>
</dbReference>
<keyword evidence="4 6" id="KW-0862">Zinc</keyword>
<dbReference type="CDD" id="cd07332">
    <property type="entry name" value="M48C_Oma1_like"/>
    <property type="match status" value="1"/>
</dbReference>
<dbReference type="Proteomes" id="UP001155483">
    <property type="component" value="Unassembled WGS sequence"/>
</dbReference>
<keyword evidence="2" id="KW-0479">Metal-binding</keyword>
<evidence type="ECO:0000256" key="6">
    <source>
        <dbReference type="RuleBase" id="RU003983"/>
    </source>
</evidence>
<gene>
    <name evidence="9" type="ORF">OCK74_01130</name>
</gene>
<evidence type="ECO:0000256" key="7">
    <source>
        <dbReference type="SAM" id="Phobius"/>
    </source>
</evidence>
<evidence type="ECO:0000313" key="9">
    <source>
        <dbReference type="EMBL" id="MCU7547690.1"/>
    </source>
</evidence>
<evidence type="ECO:0000256" key="1">
    <source>
        <dbReference type="ARBA" id="ARBA00022670"/>
    </source>
</evidence>
<keyword evidence="7" id="KW-1133">Transmembrane helix</keyword>
<protein>
    <submittedName>
        <fullName evidence="9">M48 family metallopeptidase</fullName>
    </submittedName>
</protein>
<keyword evidence="1 6" id="KW-0645">Protease</keyword>
<dbReference type="RefSeq" id="WP_279295136.1">
    <property type="nucleotide sequence ID" value="NZ_JAOTIF010000001.1"/>
</dbReference>
<evidence type="ECO:0000256" key="4">
    <source>
        <dbReference type="ARBA" id="ARBA00022833"/>
    </source>
</evidence>